<dbReference type="InterPro" id="IPR011009">
    <property type="entry name" value="Kinase-like_dom_sf"/>
</dbReference>
<evidence type="ECO:0000313" key="3">
    <source>
        <dbReference type="Proteomes" id="UP001597383"/>
    </source>
</evidence>
<dbReference type="PROSITE" id="PS50011">
    <property type="entry name" value="PROTEIN_KINASE_DOM"/>
    <property type="match status" value="1"/>
</dbReference>
<dbReference type="InterPro" id="IPR000719">
    <property type="entry name" value="Prot_kinase_dom"/>
</dbReference>
<feature type="domain" description="Protein kinase" evidence="1">
    <location>
        <begin position="17"/>
        <end position="288"/>
    </location>
</feature>
<dbReference type="EMBL" id="JBHUHQ010000002">
    <property type="protein sequence ID" value="MFD2043122.1"/>
    <property type="molecule type" value="Genomic_DNA"/>
</dbReference>
<organism evidence="2 3">
    <name type="scientific">Ornithinibacillus salinisoli</name>
    <dbReference type="NCBI Taxonomy" id="1848459"/>
    <lineage>
        <taxon>Bacteria</taxon>
        <taxon>Bacillati</taxon>
        <taxon>Bacillota</taxon>
        <taxon>Bacilli</taxon>
        <taxon>Bacillales</taxon>
        <taxon>Bacillaceae</taxon>
        <taxon>Ornithinibacillus</taxon>
    </lineage>
</organism>
<keyword evidence="3" id="KW-1185">Reference proteome</keyword>
<comment type="caution">
    <text evidence="2">The sequence shown here is derived from an EMBL/GenBank/DDBJ whole genome shotgun (WGS) entry which is preliminary data.</text>
</comment>
<dbReference type="Pfam" id="PF00069">
    <property type="entry name" value="Pkinase"/>
    <property type="match status" value="1"/>
</dbReference>
<dbReference type="Gene3D" id="1.10.510.10">
    <property type="entry name" value="Transferase(Phosphotransferase) domain 1"/>
    <property type="match status" value="1"/>
</dbReference>
<dbReference type="Proteomes" id="UP001597383">
    <property type="component" value="Unassembled WGS sequence"/>
</dbReference>
<proteinExistence type="predicted"/>
<protein>
    <submittedName>
        <fullName evidence="2">Protein kinase</fullName>
    </submittedName>
</protein>
<dbReference type="SMART" id="SM00220">
    <property type="entry name" value="S_TKc"/>
    <property type="match status" value="1"/>
</dbReference>
<evidence type="ECO:0000259" key="1">
    <source>
        <dbReference type="PROSITE" id="PS50011"/>
    </source>
</evidence>
<gene>
    <name evidence="2" type="ORF">ACFSJF_02205</name>
</gene>
<dbReference type="SUPFAM" id="SSF56112">
    <property type="entry name" value="Protein kinase-like (PK-like)"/>
    <property type="match status" value="1"/>
</dbReference>
<evidence type="ECO:0000313" key="2">
    <source>
        <dbReference type="EMBL" id="MFD2043122.1"/>
    </source>
</evidence>
<reference evidence="3" key="1">
    <citation type="journal article" date="2019" name="Int. J. Syst. Evol. Microbiol.">
        <title>The Global Catalogue of Microorganisms (GCM) 10K type strain sequencing project: providing services to taxonomists for standard genome sequencing and annotation.</title>
        <authorList>
            <consortium name="The Broad Institute Genomics Platform"/>
            <consortium name="The Broad Institute Genome Sequencing Center for Infectious Disease"/>
            <person name="Wu L."/>
            <person name="Ma J."/>
        </authorList>
    </citation>
    <scope>NUCLEOTIDE SEQUENCE [LARGE SCALE GENOMIC DNA]</scope>
    <source>
        <strain evidence="3">R28</strain>
    </source>
</reference>
<dbReference type="PANTHER" id="PTHR24347">
    <property type="entry name" value="SERINE/THREONINE-PROTEIN KINASE"/>
    <property type="match status" value="1"/>
</dbReference>
<accession>A0ABW4VXV2</accession>
<name>A0ABW4VXV2_9BACI</name>
<keyword evidence="2" id="KW-0418">Kinase</keyword>
<dbReference type="GO" id="GO:0016301">
    <property type="term" value="F:kinase activity"/>
    <property type="evidence" value="ECO:0007669"/>
    <property type="project" value="UniProtKB-KW"/>
</dbReference>
<dbReference type="RefSeq" id="WP_377554931.1">
    <property type="nucleotide sequence ID" value="NZ_JBHUHQ010000002.1"/>
</dbReference>
<sequence>MSNLNLFRIDDMPFRLKEEHDFEWLSNLGKVFCVFDEQDSGNICFGVEKDGIKKFVKYAGAKTIAFSGQTEDAIATLRKSVTLYQNINHPHLVTLLDHFETEKGYALVFEWFEGECLHSHWAFPPPQKYQHPDSPYYRFKKLPLESRLKSFECILEFHVHVEKMSYVAVDFYDGSILYDFNRHITKICDIDLYQKKPYTNTMGRLWGSSRFMSPEEFELGARIDSKTNVFNMGAIAFSLFGGELDRSFSKWDAGEALYKVAQKAVKKDRNLRYSTVEELYMDWVGLVG</sequence>
<keyword evidence="2" id="KW-0808">Transferase</keyword>